<reference evidence="1" key="1">
    <citation type="submission" date="2020-08" db="EMBL/GenBank/DDBJ databases">
        <authorList>
            <person name="Cejkova D."/>
            <person name="Kubasova T."/>
            <person name="Jahodarova E."/>
            <person name="Rychlik I."/>
        </authorList>
    </citation>
    <scope>NUCLEOTIDE SEQUENCE</scope>
    <source>
        <strain evidence="1">An559</strain>
    </source>
</reference>
<comment type="caution">
    <text evidence="1">The sequence shown here is derived from an EMBL/GenBank/DDBJ whole genome shotgun (WGS) entry which is preliminary data.</text>
</comment>
<dbReference type="Proteomes" id="UP000774750">
    <property type="component" value="Unassembled WGS sequence"/>
</dbReference>
<evidence type="ECO:0000313" key="1">
    <source>
        <dbReference type="EMBL" id="MBM6920347.1"/>
    </source>
</evidence>
<evidence type="ECO:0000313" key="2">
    <source>
        <dbReference type="Proteomes" id="UP000774750"/>
    </source>
</evidence>
<name>A0A938X6I3_9FIRM</name>
<dbReference type="EMBL" id="JACJKY010000005">
    <property type="protein sequence ID" value="MBM6920347.1"/>
    <property type="molecule type" value="Genomic_DNA"/>
</dbReference>
<accession>A0A938X6I3</accession>
<dbReference type="AlphaFoldDB" id="A0A938X6I3"/>
<organism evidence="1 2">
    <name type="scientific">Merdimmobilis hominis</name>
    <dbReference type="NCBI Taxonomy" id="2897707"/>
    <lineage>
        <taxon>Bacteria</taxon>
        <taxon>Bacillati</taxon>
        <taxon>Bacillota</taxon>
        <taxon>Clostridia</taxon>
        <taxon>Eubacteriales</taxon>
        <taxon>Oscillospiraceae</taxon>
        <taxon>Merdimmobilis</taxon>
    </lineage>
</organism>
<sequence>MLGIEGKAYIINSDVCDTRKMAEDAFEGYAQIILNADVLLTNERSRAILARYPVVMNSDVTFDTEEELAVSTQNGKFTLHPGQVPQTPTLLVVNGCMTIEPGCDLHAYRKIVVNGIVICPQSLTGSLGDVSVNGVVESYPDDCTVLDSIFVPDRVFVLRAKENARYYVRKKVILTAKELDVSALAQKGVQFVTPELVCTESDTEAAVSLVDEQAKLTVVPDGCTYVDKDVTLDRRLLKKYGKSLYIDGDLTLDEESAPFLESLSYVYVTGTVTLPASLAEAFDEVDGVFDEIEVLSGSVVQNKVTVRLTPSMLASSSDGLTIRNCAHVQVDESITPEELEQANLTIENCAQISCTPKQRGAIELASKNVASISDEATSIADMLKGMLGNKVVNADHCVL</sequence>
<gene>
    <name evidence="1" type="ORF">H6A12_04140</name>
</gene>
<dbReference type="RefSeq" id="WP_204445078.1">
    <property type="nucleotide sequence ID" value="NZ_JACJKY010000005.1"/>
</dbReference>
<protein>
    <submittedName>
        <fullName evidence="1">Uncharacterized protein</fullName>
    </submittedName>
</protein>
<reference evidence="1" key="2">
    <citation type="journal article" date="2021" name="Sci. Rep.">
        <title>The distribution of antibiotic resistance genes in chicken gut microbiota commensals.</title>
        <authorList>
            <person name="Juricova H."/>
            <person name="Matiasovicova J."/>
            <person name="Kubasova T."/>
            <person name="Cejkova D."/>
            <person name="Rychlik I."/>
        </authorList>
    </citation>
    <scope>NUCLEOTIDE SEQUENCE</scope>
    <source>
        <strain evidence="1">An559</strain>
    </source>
</reference>
<keyword evidence="2" id="KW-1185">Reference proteome</keyword>
<proteinExistence type="predicted"/>